<sequence length="570" mass="57844">MRASTDALRASVRTPPDQHDAALRSLRARAVAAPPAALRGSPSRALAHERRLPTGADAPHVASHLDRVALTNVRTSLVVSLEDDVRRLRAEAAAHRQRAESLEALLREALEKLEAAQSHGALALAERRADDAAARAAAEREALRERLVASEAAQVALGEELERTRGERAALAKRLGAAEQAAATAADAARGDAAEAEAALVAEQHRAVVAERAAAEAKQAAERAARDADDARADAAAARADAAEARGGEAAARADVDALRAHTAAASAAGAGVVGSGARARSPPRTPVERGAGAPGGASSLKAAHRAEIARLQGQHRDELAAAAAERAAADKRGAAAVARATRLAAELAEARRGSRPLPAAAAAAAGGGAGGGSSASGSRRSSGAPPLPPAAATAPAASASGSGGLARADSAVRLDQTAAARAEARARDLERRLLDASRAREDATNARLAAEREASTMRAALRLAEDQLKTLVPEWGAWRQGVIPASKQLHASHFVRMANMQAEIAALTAELSAARAHDALGAADGLAACAEAERDDDAEGTAGAQRDGGDAPSGVNEPQQPHVCESDAV</sequence>
<feature type="compositionally biased region" description="Gly residues" evidence="2">
    <location>
        <begin position="366"/>
        <end position="375"/>
    </location>
</feature>
<name>A0A8J5XRZ9_DIALT</name>
<feature type="coiled-coil region" evidence="1">
    <location>
        <begin position="207"/>
        <end position="241"/>
    </location>
</feature>
<feature type="region of interest" description="Disordered" evidence="2">
    <location>
        <begin position="350"/>
        <end position="405"/>
    </location>
</feature>
<feature type="region of interest" description="Disordered" evidence="2">
    <location>
        <begin position="532"/>
        <end position="570"/>
    </location>
</feature>
<feature type="compositionally biased region" description="Low complexity" evidence="2">
    <location>
        <begin position="356"/>
        <end position="365"/>
    </location>
</feature>
<protein>
    <submittedName>
        <fullName evidence="3">Uncharacterized protein</fullName>
    </submittedName>
</protein>
<evidence type="ECO:0000313" key="4">
    <source>
        <dbReference type="Proteomes" id="UP000751190"/>
    </source>
</evidence>
<gene>
    <name evidence="3" type="ORF">KFE25_000643</name>
</gene>
<evidence type="ECO:0000256" key="2">
    <source>
        <dbReference type="SAM" id="MobiDB-lite"/>
    </source>
</evidence>
<organism evidence="3 4">
    <name type="scientific">Diacronema lutheri</name>
    <name type="common">Unicellular marine alga</name>
    <name type="synonym">Monochrysis lutheri</name>
    <dbReference type="NCBI Taxonomy" id="2081491"/>
    <lineage>
        <taxon>Eukaryota</taxon>
        <taxon>Haptista</taxon>
        <taxon>Haptophyta</taxon>
        <taxon>Pavlovophyceae</taxon>
        <taxon>Pavlovales</taxon>
        <taxon>Pavlovaceae</taxon>
        <taxon>Diacronema</taxon>
    </lineage>
</organism>
<keyword evidence="4" id="KW-1185">Reference proteome</keyword>
<feature type="coiled-coil region" evidence="1">
    <location>
        <begin position="413"/>
        <end position="468"/>
    </location>
</feature>
<feature type="compositionally biased region" description="Low complexity" evidence="2">
    <location>
        <begin position="270"/>
        <end position="281"/>
    </location>
</feature>
<proteinExistence type="predicted"/>
<dbReference type="Proteomes" id="UP000751190">
    <property type="component" value="Unassembled WGS sequence"/>
</dbReference>
<dbReference type="EMBL" id="JAGTXO010000006">
    <property type="protein sequence ID" value="KAG8467327.1"/>
    <property type="molecule type" value="Genomic_DNA"/>
</dbReference>
<dbReference type="OrthoDB" id="10679069at2759"/>
<evidence type="ECO:0000256" key="1">
    <source>
        <dbReference type="SAM" id="Coils"/>
    </source>
</evidence>
<comment type="caution">
    <text evidence="3">The sequence shown here is derived from an EMBL/GenBank/DDBJ whole genome shotgun (WGS) entry which is preliminary data.</text>
</comment>
<reference evidence="3" key="1">
    <citation type="submission" date="2021-05" db="EMBL/GenBank/DDBJ databases">
        <title>The genome of the haptophyte Pavlova lutheri (Diacronema luteri, Pavlovales) - a model for lipid biosynthesis in eukaryotic algae.</title>
        <authorList>
            <person name="Hulatt C.J."/>
            <person name="Posewitz M.C."/>
        </authorList>
    </citation>
    <scope>NUCLEOTIDE SEQUENCE</scope>
    <source>
        <strain evidence="3">NIVA-4/92</strain>
    </source>
</reference>
<dbReference type="AlphaFoldDB" id="A0A8J5XRZ9"/>
<evidence type="ECO:0000313" key="3">
    <source>
        <dbReference type="EMBL" id="KAG8467327.1"/>
    </source>
</evidence>
<feature type="region of interest" description="Disordered" evidence="2">
    <location>
        <begin position="270"/>
        <end position="303"/>
    </location>
</feature>
<keyword evidence="1" id="KW-0175">Coiled coil</keyword>
<accession>A0A8J5XRZ9</accession>
<feature type="coiled-coil region" evidence="1">
    <location>
        <begin position="78"/>
        <end position="181"/>
    </location>
</feature>
<feature type="compositionally biased region" description="Low complexity" evidence="2">
    <location>
        <begin position="376"/>
        <end position="405"/>
    </location>
</feature>